<organism evidence="2 3">
    <name type="scientific">Perkinsus chesapeaki</name>
    <name type="common">Clam parasite</name>
    <name type="synonym">Perkinsus andrewsi</name>
    <dbReference type="NCBI Taxonomy" id="330153"/>
    <lineage>
        <taxon>Eukaryota</taxon>
        <taxon>Sar</taxon>
        <taxon>Alveolata</taxon>
        <taxon>Perkinsozoa</taxon>
        <taxon>Perkinsea</taxon>
        <taxon>Perkinsida</taxon>
        <taxon>Perkinsidae</taxon>
        <taxon>Perkinsus</taxon>
    </lineage>
</organism>
<reference evidence="2 3" key="1">
    <citation type="submission" date="2020-04" db="EMBL/GenBank/DDBJ databases">
        <title>Perkinsus chesapeaki whole genome sequence.</title>
        <authorList>
            <person name="Bogema D.R."/>
        </authorList>
    </citation>
    <scope>NUCLEOTIDE SEQUENCE [LARGE SCALE GENOMIC DNA]</scope>
    <source>
        <strain evidence="2">ATCC PRA-425</strain>
    </source>
</reference>
<sequence length="889" mass="100794">MLFLIAVWYLSPTLAVGQGPSSEKWDKACREGVGDASYCMYNKLGQPAVCHGSVPPLPCGPSNTTGRPTLPPPAVDECFKLSQSAIWQHLPNDTVKDYMWGKMDDVNRCLYSLTTTNMKALFTLHNLKYGVSETYAFADVANGLQNSVESNNCGFKLHSLDVDIKSFIDNKIEDYGNVLDKMSADEQKDFLKKSILSAPFHFALQRELSRLNDAHTRYEPPFVDFVYVLPIRFQSSMQGGAQVITLNITELGGSRYSEVYGEPATLHKDGDIIEKVDDKPVLEWMQEMVSDEGPYVGIYQGPLQRLNNVFFVSDLVTRDLRRRPPPTAPLNITFADGSTESVNWLARLSNYSKSAGADAISWRFYNALTNRNPLFQKTVDFETQFYSKRSSTLWDFAEDPFAEGFDTTALDTILQSTAESKIDDDLLATGSVTTTTTNTDWIFGTGYQYRLLDDTVVVSVPSFVPSEEFSLPVTIYENFSEVQDFARKNNVTRLLFDMSSNGGGYVLSTLALQWYVISNMNDICSPMVRHMTENWQSWVESFGVNFDETIDAFFEENPRLVEDPAFIHGRFQQLYLLMNYADQLLTDPDTPESQRIETDEVARLKSVEDFILSRRTATSRASAFKLFLTSRSFVNTSTSFGSDILPQFGWFLFDNSELVNRKTRSPFYPPLSQFTKYRSRQWGKTSNYSAEGAWSFCYPLDSLMRYTAGFSYRKDYWTDVAFVTDGNCGSACSLFTETLQLTGRATAFTFGALADQPMDVASFGGGNVYEYDNISPMLNIASHLGYWATFGESHWAKRHTNSWANKPIPFPFSVRARFTWNIGLSGRLGPDALPRQFYIVPPHKHINMWARNLEERSPIHEEIVGYKNWTHLRANPQFEDLGYCPAYRQ</sequence>
<proteinExistence type="predicted"/>
<feature type="signal peptide" evidence="1">
    <location>
        <begin position="1"/>
        <end position="17"/>
    </location>
</feature>
<accession>A0A7J6MFZ5</accession>
<protein>
    <recommendedName>
        <fullName evidence="4">Tail specific protease domain-containing protein</fullName>
    </recommendedName>
</protein>
<keyword evidence="1" id="KW-0732">Signal</keyword>
<dbReference type="PANTHER" id="PTHR37049">
    <property type="entry name" value="PEPTIDASE S41 FAMILY PROTEIN"/>
    <property type="match status" value="1"/>
</dbReference>
<evidence type="ECO:0000313" key="2">
    <source>
        <dbReference type="EMBL" id="KAF4670384.1"/>
    </source>
</evidence>
<dbReference type="SUPFAM" id="SSF52096">
    <property type="entry name" value="ClpP/crotonase"/>
    <property type="match status" value="1"/>
</dbReference>
<keyword evidence="3" id="KW-1185">Reference proteome</keyword>
<evidence type="ECO:0000313" key="3">
    <source>
        <dbReference type="Proteomes" id="UP000591131"/>
    </source>
</evidence>
<comment type="caution">
    <text evidence="2">The sequence shown here is derived from an EMBL/GenBank/DDBJ whole genome shotgun (WGS) entry which is preliminary data.</text>
</comment>
<dbReference type="InterPro" id="IPR029045">
    <property type="entry name" value="ClpP/crotonase-like_dom_sf"/>
</dbReference>
<evidence type="ECO:0008006" key="4">
    <source>
        <dbReference type="Google" id="ProtNLM"/>
    </source>
</evidence>
<dbReference type="PANTHER" id="PTHR37049:SF4">
    <property type="entry name" value="RHODANESE DOMAIN-CONTAINING PROTEIN"/>
    <property type="match status" value="1"/>
</dbReference>
<dbReference type="OrthoDB" id="419331at2759"/>
<evidence type="ECO:0000256" key="1">
    <source>
        <dbReference type="SAM" id="SignalP"/>
    </source>
</evidence>
<gene>
    <name evidence="2" type="ORF">FOL47_002061</name>
</gene>
<feature type="chain" id="PRO_5029668201" description="Tail specific protease domain-containing protein" evidence="1">
    <location>
        <begin position="18"/>
        <end position="889"/>
    </location>
</feature>
<dbReference type="EMBL" id="JAAPAO010000153">
    <property type="protein sequence ID" value="KAF4670384.1"/>
    <property type="molecule type" value="Genomic_DNA"/>
</dbReference>
<dbReference type="Proteomes" id="UP000591131">
    <property type="component" value="Unassembled WGS sequence"/>
</dbReference>
<dbReference type="AlphaFoldDB" id="A0A7J6MFZ5"/>
<dbReference type="InterPro" id="IPR052766">
    <property type="entry name" value="S41A_metabolite_peptidase"/>
</dbReference>
<name>A0A7J6MFZ5_PERCH</name>